<name>A0A5E4N380_9HEMI</name>
<keyword evidence="4" id="KW-1185">Reference proteome</keyword>
<dbReference type="GO" id="GO:0010468">
    <property type="term" value="P:regulation of gene expression"/>
    <property type="evidence" value="ECO:0007669"/>
    <property type="project" value="UniProtKB-ARBA"/>
</dbReference>
<evidence type="ECO:0000313" key="3">
    <source>
        <dbReference type="EMBL" id="VVC38277.1"/>
    </source>
</evidence>
<evidence type="ECO:0000259" key="2">
    <source>
        <dbReference type="PROSITE" id="PS50137"/>
    </source>
</evidence>
<dbReference type="SUPFAM" id="SSF54768">
    <property type="entry name" value="dsRNA-binding domain-like"/>
    <property type="match status" value="1"/>
</dbReference>
<gene>
    <name evidence="3" type="ORF">CINCED_3A014738</name>
</gene>
<feature type="domain" description="DRBM" evidence="2">
    <location>
        <begin position="314"/>
        <end position="381"/>
    </location>
</feature>
<organism evidence="3 4">
    <name type="scientific">Cinara cedri</name>
    <dbReference type="NCBI Taxonomy" id="506608"/>
    <lineage>
        <taxon>Eukaryota</taxon>
        <taxon>Metazoa</taxon>
        <taxon>Ecdysozoa</taxon>
        <taxon>Arthropoda</taxon>
        <taxon>Hexapoda</taxon>
        <taxon>Insecta</taxon>
        <taxon>Pterygota</taxon>
        <taxon>Neoptera</taxon>
        <taxon>Paraneoptera</taxon>
        <taxon>Hemiptera</taxon>
        <taxon>Sternorrhyncha</taxon>
        <taxon>Aphidomorpha</taxon>
        <taxon>Aphidoidea</taxon>
        <taxon>Aphididae</taxon>
        <taxon>Lachninae</taxon>
        <taxon>Cinara</taxon>
    </lineage>
</organism>
<dbReference type="Gene3D" id="1.10.10.1450">
    <property type="match status" value="1"/>
</dbReference>
<proteinExistence type="predicted"/>
<dbReference type="CDD" id="cd00048">
    <property type="entry name" value="DSRM_SF"/>
    <property type="match status" value="1"/>
</dbReference>
<dbReference type="PANTHER" id="PTHR46060">
    <property type="entry name" value="MARINER MOS1 TRANSPOSASE-LIKE PROTEIN"/>
    <property type="match status" value="1"/>
</dbReference>
<dbReference type="Gene3D" id="3.30.160.20">
    <property type="match status" value="1"/>
</dbReference>
<dbReference type="OrthoDB" id="6607295at2759"/>
<keyword evidence="1" id="KW-0694">RNA-binding</keyword>
<dbReference type="EMBL" id="CABPRJ010001467">
    <property type="protein sequence ID" value="VVC38277.1"/>
    <property type="molecule type" value="Genomic_DNA"/>
</dbReference>
<sequence length="441" mass="51186">MENRKISLKTDEIEVFDEPEDAYDTTSKHHQTHQLRVWEGHNVHGDPKNAEAYEMEKRQAIISINNFMTKLYVESQRFRDNAGATGEKLEELEEYLTDQVEIAHNLITRLRQLLTMEKTDAVMDRSLNRTRFFKMDADFQTQNEEKENNRQKALVEKRRKVKLFDETIGSIINRYNFVVETINAPSEYKFFDEFKTNTEIPMELKKNMVKKKKDTKQRAYIKIETIRGKTVPEIHAALNEVCGTDTVDRSTVQRWHQRFRDGRISIDNNPRSGRPSTVTQDNTNAAIFATLLDEDRRITNESHGNKDVSSILGSPLDILNGRIIDPEIKPTYRIIGTDVTSYKTIYNYSCTLYGLYVEGKGSKKEKAKEDAATEMIRLILNEQNANTLSNQFKPFSEQELNNLQALLKTKQNYTDFLEETNKDDIPLALDIKSHKRLSIVT</sequence>
<dbReference type="GO" id="GO:0003723">
    <property type="term" value="F:RNA binding"/>
    <property type="evidence" value="ECO:0007669"/>
    <property type="project" value="UniProtKB-UniRule"/>
</dbReference>
<dbReference type="PROSITE" id="PS50137">
    <property type="entry name" value="DS_RBD"/>
    <property type="match status" value="1"/>
</dbReference>
<dbReference type="AlphaFoldDB" id="A0A5E4N380"/>
<evidence type="ECO:0000256" key="1">
    <source>
        <dbReference type="PROSITE-ProRule" id="PRU00266"/>
    </source>
</evidence>
<dbReference type="PANTHER" id="PTHR46060:SF1">
    <property type="entry name" value="MARINER MOS1 TRANSPOSASE-LIKE PROTEIN"/>
    <property type="match status" value="1"/>
</dbReference>
<dbReference type="InterPro" id="IPR041426">
    <property type="entry name" value="Mos1_HTH"/>
</dbReference>
<evidence type="ECO:0000313" key="4">
    <source>
        <dbReference type="Proteomes" id="UP000325440"/>
    </source>
</evidence>
<reference evidence="3 4" key="1">
    <citation type="submission" date="2019-08" db="EMBL/GenBank/DDBJ databases">
        <authorList>
            <person name="Alioto T."/>
            <person name="Alioto T."/>
            <person name="Gomez Garrido J."/>
        </authorList>
    </citation>
    <scope>NUCLEOTIDE SEQUENCE [LARGE SCALE GENOMIC DNA]</scope>
</reference>
<dbReference type="Proteomes" id="UP000325440">
    <property type="component" value="Unassembled WGS sequence"/>
</dbReference>
<dbReference type="InterPro" id="IPR052709">
    <property type="entry name" value="Transposase-MT_Hybrid"/>
</dbReference>
<dbReference type="Pfam" id="PF17906">
    <property type="entry name" value="HTH_48"/>
    <property type="match status" value="1"/>
</dbReference>
<accession>A0A5E4N380</accession>
<dbReference type="InterPro" id="IPR014720">
    <property type="entry name" value="dsRBD_dom"/>
</dbReference>
<protein>
    <submittedName>
        <fullName evidence="3">Double-stranded RNA-binding domain</fullName>
    </submittedName>
</protein>